<evidence type="ECO:0000313" key="3">
    <source>
        <dbReference type="EMBL" id="MDU0344706.1"/>
    </source>
</evidence>
<feature type="chain" id="PRO_5047061621" evidence="2">
    <location>
        <begin position="27"/>
        <end position="269"/>
    </location>
</feature>
<dbReference type="RefSeq" id="WP_316003457.1">
    <property type="nucleotide sequence ID" value="NZ_JAWDIT010000001.1"/>
</dbReference>
<reference evidence="3 4" key="1">
    <citation type="submission" date="2023-09" db="EMBL/GenBank/DDBJ databases">
        <title>Microbacterium fusihabitans sp. nov., Microbacterium phycihabitans sp. nov., and Microbacterium cervinum sp. nov., isolated from dried seaweeds of beach.</title>
        <authorList>
            <person name="Lee S.D."/>
        </authorList>
    </citation>
    <scope>NUCLEOTIDE SEQUENCE [LARGE SCALE GENOMIC DNA]</scope>
    <source>
        <strain evidence="3 4">KSW2-29</strain>
    </source>
</reference>
<protein>
    <submittedName>
        <fullName evidence="3">Fructose 1,6-bisphosphatase</fullName>
    </submittedName>
</protein>
<accession>A0ABU3SJ46</accession>
<dbReference type="EMBL" id="JAWDIT010000001">
    <property type="protein sequence ID" value="MDU0344706.1"/>
    <property type="molecule type" value="Genomic_DNA"/>
</dbReference>
<feature type="region of interest" description="Disordered" evidence="1">
    <location>
        <begin position="244"/>
        <end position="269"/>
    </location>
</feature>
<sequence>MSVTSRRRARATVVALALAVALPSTLTGCTQVADLFNALPGQAGGANGQSVVVATPEPAVSSSSMPFDSQFTYDGSVSLTSEVADGLEVRLDVWADNPKRTMEWTSTNEKQFGFAINVVDKRVDEKAVLTQKRRVYLSSVSISSQTAQTNGQVSNPFQFSADPRTLVPSDTLRSDRGLLLNSFQGGLLVPTTSIRQLPNDTYGITLEFALNVAVEGTANTDSSFSQQTVYQYLPIAIFADQGQGTAADSTGTTSGTGRAPGWGQTTGSN</sequence>
<feature type="signal peptide" evidence="2">
    <location>
        <begin position="1"/>
        <end position="26"/>
    </location>
</feature>
<keyword evidence="2" id="KW-0732">Signal</keyword>
<name>A0ABU3SJ46_9MICO</name>
<feature type="compositionally biased region" description="Low complexity" evidence="1">
    <location>
        <begin position="244"/>
        <end position="257"/>
    </location>
</feature>
<evidence type="ECO:0000313" key="4">
    <source>
        <dbReference type="Proteomes" id="UP001261125"/>
    </source>
</evidence>
<dbReference type="Proteomes" id="UP001261125">
    <property type="component" value="Unassembled WGS sequence"/>
</dbReference>
<comment type="caution">
    <text evidence="3">The sequence shown here is derived from an EMBL/GenBank/DDBJ whole genome shotgun (WGS) entry which is preliminary data.</text>
</comment>
<evidence type="ECO:0000256" key="2">
    <source>
        <dbReference type="SAM" id="SignalP"/>
    </source>
</evidence>
<keyword evidence="4" id="KW-1185">Reference proteome</keyword>
<dbReference type="PROSITE" id="PS51257">
    <property type="entry name" value="PROKAR_LIPOPROTEIN"/>
    <property type="match status" value="1"/>
</dbReference>
<gene>
    <name evidence="3" type="ORF">RWH44_03210</name>
</gene>
<organism evidence="3 4">
    <name type="scientific">Microbacterium phycohabitans</name>
    <dbReference type="NCBI Taxonomy" id="3075993"/>
    <lineage>
        <taxon>Bacteria</taxon>
        <taxon>Bacillati</taxon>
        <taxon>Actinomycetota</taxon>
        <taxon>Actinomycetes</taxon>
        <taxon>Micrococcales</taxon>
        <taxon>Microbacteriaceae</taxon>
        <taxon>Microbacterium</taxon>
    </lineage>
</organism>
<proteinExistence type="predicted"/>
<evidence type="ECO:0000256" key="1">
    <source>
        <dbReference type="SAM" id="MobiDB-lite"/>
    </source>
</evidence>